<proteinExistence type="predicted"/>
<evidence type="ECO:0000313" key="2">
    <source>
        <dbReference type="Proteomes" id="UP000223834"/>
    </source>
</evidence>
<dbReference type="EMBL" id="NUIQ01000208">
    <property type="protein sequence ID" value="PGO67901.1"/>
    <property type="molecule type" value="Genomic_DNA"/>
</dbReference>
<accession>A0A9X7C8C1</accession>
<comment type="caution">
    <text evidence="1">The sequence shown here is derived from an EMBL/GenBank/DDBJ whole genome shotgun (WGS) entry which is preliminary data.</text>
</comment>
<gene>
    <name evidence="1" type="ORF">CN980_22390</name>
</gene>
<feature type="non-terminal residue" evidence="1">
    <location>
        <position position="96"/>
    </location>
</feature>
<dbReference type="AlphaFoldDB" id="A0A9X7C8C1"/>
<sequence>PGRSQKQAISSVKKQIWSILVERPYLFMQYGEDSKEKIGEERVNKLLKTAPGKDRNTIVDDEVKKQKNQMMKLDSVGDRMIFTIIYYIVDTFIGIP</sequence>
<dbReference type="InterPro" id="IPR058112">
    <property type="entry name" value="CD3337_EF1877-like"/>
</dbReference>
<dbReference type="NCBIfam" id="NF046089">
    <property type="entry name" value="CD3337_EF1877"/>
    <property type="match status" value="1"/>
</dbReference>
<feature type="non-terminal residue" evidence="1">
    <location>
        <position position="1"/>
    </location>
</feature>
<organism evidence="1 2">
    <name type="scientific">Bacillus cereus</name>
    <dbReference type="NCBI Taxonomy" id="1396"/>
    <lineage>
        <taxon>Bacteria</taxon>
        <taxon>Bacillati</taxon>
        <taxon>Bacillota</taxon>
        <taxon>Bacilli</taxon>
        <taxon>Bacillales</taxon>
        <taxon>Bacillaceae</taxon>
        <taxon>Bacillus</taxon>
        <taxon>Bacillus cereus group</taxon>
    </lineage>
</organism>
<name>A0A9X7C8C1_BACCE</name>
<dbReference type="Proteomes" id="UP000223834">
    <property type="component" value="Unassembled WGS sequence"/>
</dbReference>
<protein>
    <submittedName>
        <fullName evidence="1">Uncharacterized protein</fullName>
    </submittedName>
</protein>
<evidence type="ECO:0000313" key="1">
    <source>
        <dbReference type="EMBL" id="PGO67901.1"/>
    </source>
</evidence>
<reference evidence="1 2" key="1">
    <citation type="submission" date="2017-09" db="EMBL/GenBank/DDBJ databases">
        <title>Large-scale bioinformatics analysis of Bacillus genomes uncovers conserved roles of natural products in bacterial physiology.</title>
        <authorList>
            <consortium name="Agbiome Team Llc"/>
            <person name="Bleich R.M."/>
            <person name="Grubbs K.J."/>
            <person name="Santa Maria K.C."/>
            <person name="Allen S.E."/>
            <person name="Farag S."/>
            <person name="Shank E.A."/>
            <person name="Bowers A."/>
        </authorList>
    </citation>
    <scope>NUCLEOTIDE SEQUENCE [LARGE SCALE GENOMIC DNA]</scope>
    <source>
        <strain evidence="1 2">AFS049141</strain>
    </source>
</reference>
<dbReference type="RefSeq" id="WP_371410147.1">
    <property type="nucleotide sequence ID" value="NZ_NUIQ01000208.1"/>
</dbReference>